<proteinExistence type="predicted"/>
<reference evidence="1 2" key="1">
    <citation type="submission" date="2024-10" db="EMBL/GenBank/DDBJ databases">
        <title>The Natural Products Discovery Center: Release of the First 8490 Sequenced Strains for Exploring Actinobacteria Biosynthetic Diversity.</title>
        <authorList>
            <person name="Kalkreuter E."/>
            <person name="Kautsar S.A."/>
            <person name="Yang D."/>
            <person name="Bader C.D."/>
            <person name="Teijaro C.N."/>
            <person name="Fluegel L."/>
            <person name="Davis C.M."/>
            <person name="Simpson J.R."/>
            <person name="Lauterbach L."/>
            <person name="Steele A.D."/>
            <person name="Gui C."/>
            <person name="Meng S."/>
            <person name="Li G."/>
            <person name="Viehrig K."/>
            <person name="Ye F."/>
            <person name="Su P."/>
            <person name="Kiefer A.F."/>
            <person name="Nichols A."/>
            <person name="Cepeda A.J."/>
            <person name="Yan W."/>
            <person name="Fan B."/>
            <person name="Jiang Y."/>
            <person name="Adhikari A."/>
            <person name="Zheng C.-J."/>
            <person name="Schuster L."/>
            <person name="Cowan T.M."/>
            <person name="Smanski M.J."/>
            <person name="Chevrette M.G."/>
            <person name="De Carvalho L.P.S."/>
            <person name="Shen B."/>
        </authorList>
    </citation>
    <scope>NUCLEOTIDE SEQUENCE [LARGE SCALE GENOMIC DNA]</scope>
    <source>
        <strain evidence="1 2">NPDC007066</strain>
    </source>
</reference>
<sequence>MSAEARAYLSTALDLMEKRSLMRAEVDWTQVRAEVFSHADGARKPADTCGAIQSALSSPHDGHSQFFKPVQAEELENRMVTSRT</sequence>
<keyword evidence="2" id="KW-1185">Reference proteome</keyword>
<dbReference type="Gene3D" id="3.30.750.44">
    <property type="match status" value="1"/>
</dbReference>
<dbReference type="EMBL" id="JBIAFP010000009">
    <property type="protein sequence ID" value="MFE9226488.1"/>
    <property type="molecule type" value="Genomic_DNA"/>
</dbReference>
<accession>A0ABW6LDG7</accession>
<evidence type="ECO:0000313" key="1">
    <source>
        <dbReference type="EMBL" id="MFE9226488.1"/>
    </source>
</evidence>
<comment type="caution">
    <text evidence="1">The sequence shown here is derived from an EMBL/GenBank/DDBJ whole genome shotgun (WGS) entry which is preliminary data.</text>
</comment>
<gene>
    <name evidence="1" type="ORF">ACFYM3_17980</name>
</gene>
<evidence type="ECO:0000313" key="2">
    <source>
        <dbReference type="Proteomes" id="UP001601288"/>
    </source>
</evidence>
<name>A0ABW6LDG7_9ACTN</name>
<organism evidence="1 2">
    <name type="scientific">Streptomyces massasporeus</name>
    <dbReference type="NCBI Taxonomy" id="67324"/>
    <lineage>
        <taxon>Bacteria</taxon>
        <taxon>Bacillati</taxon>
        <taxon>Actinomycetota</taxon>
        <taxon>Actinomycetes</taxon>
        <taxon>Kitasatosporales</taxon>
        <taxon>Streptomycetaceae</taxon>
        <taxon>Streptomyces</taxon>
    </lineage>
</organism>
<dbReference type="Proteomes" id="UP001601288">
    <property type="component" value="Unassembled WGS sequence"/>
</dbReference>
<protein>
    <submittedName>
        <fullName evidence="1">Uncharacterized protein</fullName>
    </submittedName>
</protein>
<dbReference type="RefSeq" id="WP_358279049.1">
    <property type="nucleotide sequence ID" value="NZ_JBEYGJ010000004.1"/>
</dbReference>